<accession>A0A5N6ZK06</accession>
<dbReference type="Proteomes" id="UP000326268">
    <property type="component" value="Unassembled WGS sequence"/>
</dbReference>
<evidence type="ECO:0000313" key="2">
    <source>
        <dbReference type="EMBL" id="KAE8357139.1"/>
    </source>
</evidence>
<reference evidence="2 3" key="1">
    <citation type="submission" date="2019-04" db="EMBL/GenBank/DDBJ databases">
        <title>Friends and foes A comparative genomics studyof 23 Aspergillus species from section Flavi.</title>
        <authorList>
            <consortium name="DOE Joint Genome Institute"/>
            <person name="Kjaerbolling I."/>
            <person name="Vesth T."/>
            <person name="Frisvad J.C."/>
            <person name="Nybo J.L."/>
            <person name="Theobald S."/>
            <person name="Kildgaard S."/>
            <person name="Isbrandt T."/>
            <person name="Kuo A."/>
            <person name="Sato A."/>
            <person name="Lyhne E.K."/>
            <person name="Kogle M.E."/>
            <person name="Wiebenga A."/>
            <person name="Kun R.S."/>
            <person name="Lubbers R.J."/>
            <person name="Makela M.R."/>
            <person name="Barry K."/>
            <person name="Chovatia M."/>
            <person name="Clum A."/>
            <person name="Daum C."/>
            <person name="Haridas S."/>
            <person name="He G."/>
            <person name="LaButti K."/>
            <person name="Lipzen A."/>
            <person name="Mondo S."/>
            <person name="Riley R."/>
            <person name="Salamov A."/>
            <person name="Simmons B.A."/>
            <person name="Magnuson J.K."/>
            <person name="Henrissat B."/>
            <person name="Mortensen U.H."/>
            <person name="Larsen T.O."/>
            <person name="Devries R.P."/>
            <person name="Grigoriev I.V."/>
            <person name="Machida M."/>
            <person name="Baker S.E."/>
            <person name="Andersen M.R."/>
        </authorList>
    </citation>
    <scope>NUCLEOTIDE SEQUENCE [LARGE SCALE GENOMIC DNA]</scope>
    <source>
        <strain evidence="2 3">CBS 763.97</strain>
    </source>
</reference>
<keyword evidence="3" id="KW-1185">Reference proteome</keyword>
<dbReference type="RefSeq" id="XP_031920220.1">
    <property type="nucleotide sequence ID" value="XM_032069537.1"/>
</dbReference>
<sequence length="95" mass="10546">MVGNLIARVSVVISNVISELELMSDLAIRHWAKGASEEGKLRVGRNQESGGHFEFQILGVIPSRRQLLDFVAVLIGLFPSLFAPSIRTFIRRADQ</sequence>
<evidence type="ECO:0000313" key="3">
    <source>
        <dbReference type="Proteomes" id="UP000326268"/>
    </source>
</evidence>
<keyword evidence="1" id="KW-0812">Transmembrane</keyword>
<name>A0A5N6ZK06_9EURO</name>
<gene>
    <name evidence="2" type="ORF">BDV27DRAFT_139869</name>
</gene>
<feature type="transmembrane region" description="Helical" evidence="1">
    <location>
        <begin position="70"/>
        <end position="90"/>
    </location>
</feature>
<proteinExistence type="predicted"/>
<dbReference type="EMBL" id="ML738127">
    <property type="protein sequence ID" value="KAE8357139.1"/>
    <property type="molecule type" value="Genomic_DNA"/>
</dbReference>
<keyword evidence="1" id="KW-0472">Membrane</keyword>
<protein>
    <submittedName>
        <fullName evidence="2">Uncharacterized protein</fullName>
    </submittedName>
</protein>
<evidence type="ECO:0000256" key="1">
    <source>
        <dbReference type="SAM" id="Phobius"/>
    </source>
</evidence>
<dbReference type="GeneID" id="43653983"/>
<dbReference type="AlphaFoldDB" id="A0A5N6ZK06"/>
<keyword evidence="1" id="KW-1133">Transmembrane helix</keyword>
<organism evidence="2 3">
    <name type="scientific">Aspergillus caelatus</name>
    <dbReference type="NCBI Taxonomy" id="61420"/>
    <lineage>
        <taxon>Eukaryota</taxon>
        <taxon>Fungi</taxon>
        <taxon>Dikarya</taxon>
        <taxon>Ascomycota</taxon>
        <taxon>Pezizomycotina</taxon>
        <taxon>Eurotiomycetes</taxon>
        <taxon>Eurotiomycetidae</taxon>
        <taxon>Eurotiales</taxon>
        <taxon>Aspergillaceae</taxon>
        <taxon>Aspergillus</taxon>
        <taxon>Aspergillus subgen. Circumdati</taxon>
    </lineage>
</organism>